<feature type="domain" description="Histidine-specific methyltransferase SAM-dependent" evidence="4">
    <location>
        <begin position="24"/>
        <end position="162"/>
    </location>
</feature>
<protein>
    <submittedName>
        <fullName evidence="5">Histidine N-alpha-methyltransferase</fullName>
    </submittedName>
</protein>
<evidence type="ECO:0000259" key="4">
    <source>
        <dbReference type="Pfam" id="PF10017"/>
    </source>
</evidence>
<organism evidence="5 6">
    <name type="scientific">Geodia barretti</name>
    <name type="common">Barrett's horny sponge</name>
    <dbReference type="NCBI Taxonomy" id="519541"/>
    <lineage>
        <taxon>Eukaryota</taxon>
        <taxon>Metazoa</taxon>
        <taxon>Porifera</taxon>
        <taxon>Demospongiae</taxon>
        <taxon>Heteroscleromorpha</taxon>
        <taxon>Tetractinellida</taxon>
        <taxon>Astrophorina</taxon>
        <taxon>Geodiidae</taxon>
        <taxon>Geodia</taxon>
    </lineage>
</organism>
<evidence type="ECO:0000256" key="2">
    <source>
        <dbReference type="ARBA" id="ARBA00022679"/>
    </source>
</evidence>
<proteinExistence type="predicted"/>
<dbReference type="AlphaFoldDB" id="A0AA35R2J5"/>
<keyword evidence="6" id="KW-1185">Reference proteome</keyword>
<dbReference type="Gene3D" id="3.40.50.150">
    <property type="entry name" value="Vaccinia Virus protein VP39"/>
    <property type="match status" value="1"/>
</dbReference>
<feature type="region of interest" description="Disordered" evidence="3">
    <location>
        <begin position="1"/>
        <end position="22"/>
    </location>
</feature>
<dbReference type="GO" id="GO:0032259">
    <property type="term" value="P:methylation"/>
    <property type="evidence" value="ECO:0007669"/>
    <property type="project" value="UniProtKB-KW"/>
</dbReference>
<dbReference type="GO" id="GO:0008168">
    <property type="term" value="F:methyltransferase activity"/>
    <property type="evidence" value="ECO:0007669"/>
    <property type="project" value="UniProtKB-KW"/>
</dbReference>
<name>A0AA35R2J5_GEOBA</name>
<comment type="caution">
    <text evidence="5">The sequence shown here is derived from an EMBL/GenBank/DDBJ whole genome shotgun (WGS) entry which is preliminary data.</text>
</comment>
<reference evidence="5" key="1">
    <citation type="submission" date="2023-03" db="EMBL/GenBank/DDBJ databases">
        <authorList>
            <person name="Steffen K."/>
            <person name="Cardenas P."/>
        </authorList>
    </citation>
    <scope>NUCLEOTIDE SEQUENCE</scope>
</reference>
<dbReference type="Pfam" id="PF10017">
    <property type="entry name" value="Methyltransf_33"/>
    <property type="match status" value="1"/>
</dbReference>
<dbReference type="PANTHER" id="PTHR43397:SF1">
    <property type="entry name" value="ERGOTHIONEINE BIOSYNTHESIS PROTEIN 1"/>
    <property type="match status" value="1"/>
</dbReference>
<dbReference type="InterPro" id="IPR019257">
    <property type="entry name" value="MeTrfase_dom"/>
</dbReference>
<dbReference type="InterPro" id="IPR029063">
    <property type="entry name" value="SAM-dependent_MTases_sf"/>
</dbReference>
<evidence type="ECO:0000313" key="5">
    <source>
        <dbReference type="EMBL" id="CAI8000670.1"/>
    </source>
</evidence>
<sequence length="176" mass="20321">MEKNGRVTVHRLSQQQEHHVSRERDILTGMTSSPKWFPTKYMYDEVGSALFEKISKEPHYYVYHAETDILRAHAEEIMEFVHPQEMVELGSGASDKTKILLGAMHSTGCSRYVPLEISEKTLRHSAEQLTEENPWLTVDGYLGDFDTDLPQLPRTGRRLLVFWETRSETSRARPSV</sequence>
<dbReference type="InterPro" id="IPR051128">
    <property type="entry name" value="EgtD_Methyltrsf_superfamily"/>
</dbReference>
<evidence type="ECO:0000256" key="3">
    <source>
        <dbReference type="SAM" id="MobiDB-lite"/>
    </source>
</evidence>
<dbReference type="PANTHER" id="PTHR43397">
    <property type="entry name" value="ERGOTHIONEINE BIOSYNTHESIS PROTEIN 1"/>
    <property type="match status" value="1"/>
</dbReference>
<evidence type="ECO:0000313" key="6">
    <source>
        <dbReference type="Proteomes" id="UP001174909"/>
    </source>
</evidence>
<dbReference type="EMBL" id="CASHTH010000412">
    <property type="protein sequence ID" value="CAI8000670.1"/>
    <property type="molecule type" value="Genomic_DNA"/>
</dbReference>
<keyword evidence="1" id="KW-0489">Methyltransferase</keyword>
<evidence type="ECO:0000256" key="1">
    <source>
        <dbReference type="ARBA" id="ARBA00022603"/>
    </source>
</evidence>
<dbReference type="Proteomes" id="UP001174909">
    <property type="component" value="Unassembled WGS sequence"/>
</dbReference>
<gene>
    <name evidence="5" type="ORF">GBAR_LOCUS3002</name>
</gene>
<keyword evidence="2" id="KW-0808">Transferase</keyword>
<accession>A0AA35R2J5</accession>